<comment type="caution">
    <text evidence="2">The sequence shown here is derived from an EMBL/GenBank/DDBJ whole genome shotgun (WGS) entry which is preliminary data.</text>
</comment>
<evidence type="ECO:0000313" key="2">
    <source>
        <dbReference type="EMBL" id="KAJ8355541.1"/>
    </source>
</evidence>
<proteinExistence type="predicted"/>
<dbReference type="OrthoDB" id="8959641at2759"/>
<organism evidence="2 3">
    <name type="scientific">Synaphobranchus kaupii</name>
    <name type="common">Kaup's arrowtooth eel</name>
    <dbReference type="NCBI Taxonomy" id="118154"/>
    <lineage>
        <taxon>Eukaryota</taxon>
        <taxon>Metazoa</taxon>
        <taxon>Chordata</taxon>
        <taxon>Craniata</taxon>
        <taxon>Vertebrata</taxon>
        <taxon>Euteleostomi</taxon>
        <taxon>Actinopterygii</taxon>
        <taxon>Neopterygii</taxon>
        <taxon>Teleostei</taxon>
        <taxon>Anguilliformes</taxon>
        <taxon>Synaphobranchidae</taxon>
        <taxon>Synaphobranchus</taxon>
    </lineage>
</organism>
<keyword evidence="3" id="KW-1185">Reference proteome</keyword>
<protein>
    <submittedName>
        <fullName evidence="2">Uncharacterized protein</fullName>
    </submittedName>
</protein>
<evidence type="ECO:0000313" key="3">
    <source>
        <dbReference type="Proteomes" id="UP001152622"/>
    </source>
</evidence>
<feature type="compositionally biased region" description="Basic and acidic residues" evidence="1">
    <location>
        <begin position="121"/>
        <end position="147"/>
    </location>
</feature>
<name>A0A9Q1IW57_SYNKA</name>
<feature type="non-terminal residue" evidence="2">
    <location>
        <position position="159"/>
    </location>
</feature>
<reference evidence="2" key="1">
    <citation type="journal article" date="2023" name="Science">
        <title>Genome structures resolve the early diversification of teleost fishes.</title>
        <authorList>
            <person name="Parey E."/>
            <person name="Louis A."/>
            <person name="Montfort J."/>
            <person name="Bouchez O."/>
            <person name="Roques C."/>
            <person name="Iampietro C."/>
            <person name="Lluch J."/>
            <person name="Castinel A."/>
            <person name="Donnadieu C."/>
            <person name="Desvignes T."/>
            <person name="Floi Bucao C."/>
            <person name="Jouanno E."/>
            <person name="Wen M."/>
            <person name="Mejri S."/>
            <person name="Dirks R."/>
            <person name="Jansen H."/>
            <person name="Henkel C."/>
            <person name="Chen W.J."/>
            <person name="Zahm M."/>
            <person name="Cabau C."/>
            <person name="Klopp C."/>
            <person name="Thompson A.W."/>
            <person name="Robinson-Rechavi M."/>
            <person name="Braasch I."/>
            <person name="Lecointre G."/>
            <person name="Bobe J."/>
            <person name="Postlethwait J.H."/>
            <person name="Berthelot C."/>
            <person name="Roest Crollius H."/>
            <person name="Guiguen Y."/>
        </authorList>
    </citation>
    <scope>NUCLEOTIDE SEQUENCE</scope>
    <source>
        <strain evidence="2">WJC10195</strain>
    </source>
</reference>
<accession>A0A9Q1IW57</accession>
<evidence type="ECO:0000256" key="1">
    <source>
        <dbReference type="SAM" id="MobiDB-lite"/>
    </source>
</evidence>
<gene>
    <name evidence="2" type="ORF">SKAU_G00183350</name>
</gene>
<sequence>MNGRSLSGHPYKPNPLSYKSESFTDWMKSLRPASFKPHLLTNTNSQSEFITDCLKCSNPTSSGEAIKAESVMENSDYTGVEPKSSLNRCEDIEERRERKTGYLMSREQKDILANMKEEEEDWKRQSVKMEGEDGVRDEEGLWKKEEKQSDEEMEGHVTD</sequence>
<feature type="region of interest" description="Disordered" evidence="1">
    <location>
        <begin position="114"/>
        <end position="159"/>
    </location>
</feature>
<dbReference type="Proteomes" id="UP001152622">
    <property type="component" value="Chromosome 6"/>
</dbReference>
<feature type="region of interest" description="Disordered" evidence="1">
    <location>
        <begin position="67"/>
        <end position="92"/>
    </location>
</feature>
<dbReference type="EMBL" id="JAINUF010000006">
    <property type="protein sequence ID" value="KAJ8355541.1"/>
    <property type="molecule type" value="Genomic_DNA"/>
</dbReference>
<dbReference type="AlphaFoldDB" id="A0A9Q1IW57"/>